<keyword evidence="4 6" id="KW-1133">Transmembrane helix</keyword>
<dbReference type="Pfam" id="PF04024">
    <property type="entry name" value="PspC"/>
    <property type="match status" value="1"/>
</dbReference>
<evidence type="ECO:0000256" key="3">
    <source>
        <dbReference type="ARBA" id="ARBA00022692"/>
    </source>
</evidence>
<organism evidence="8 9">
    <name type="scientific">Paraclostridium benzoelyticum</name>
    <dbReference type="NCBI Taxonomy" id="1629550"/>
    <lineage>
        <taxon>Bacteria</taxon>
        <taxon>Bacillati</taxon>
        <taxon>Bacillota</taxon>
        <taxon>Clostridia</taxon>
        <taxon>Peptostreptococcales</taxon>
        <taxon>Peptostreptococcaceae</taxon>
        <taxon>Paraclostridium</taxon>
    </lineage>
</organism>
<evidence type="ECO:0000256" key="2">
    <source>
        <dbReference type="ARBA" id="ARBA00022475"/>
    </source>
</evidence>
<dbReference type="PANTHER" id="PTHR33885">
    <property type="entry name" value="PHAGE SHOCK PROTEIN C"/>
    <property type="match status" value="1"/>
</dbReference>
<evidence type="ECO:0000256" key="4">
    <source>
        <dbReference type="ARBA" id="ARBA00022989"/>
    </source>
</evidence>
<dbReference type="AlphaFoldDB" id="A0A0M3DIQ2"/>
<dbReference type="GO" id="GO:0005886">
    <property type="term" value="C:plasma membrane"/>
    <property type="evidence" value="ECO:0007669"/>
    <property type="project" value="UniProtKB-SubCell"/>
</dbReference>
<dbReference type="EMBL" id="LBBT01000199">
    <property type="protein sequence ID" value="KKY01319.1"/>
    <property type="molecule type" value="Genomic_DNA"/>
</dbReference>
<keyword evidence="5 6" id="KW-0472">Membrane</keyword>
<dbReference type="PANTHER" id="PTHR33885:SF3">
    <property type="entry name" value="PHAGE SHOCK PROTEIN C"/>
    <property type="match status" value="1"/>
</dbReference>
<evidence type="ECO:0000256" key="6">
    <source>
        <dbReference type="SAM" id="Phobius"/>
    </source>
</evidence>
<dbReference type="PATRIC" id="fig|1629550.3.peg.1314"/>
<reference evidence="8 9" key="1">
    <citation type="submission" date="2015-04" db="EMBL/GenBank/DDBJ databases">
        <title>Microcin producing Clostridium sp. JC272T.</title>
        <authorList>
            <person name="Jyothsna T."/>
            <person name="Sasikala C."/>
            <person name="Ramana C."/>
        </authorList>
    </citation>
    <scope>NUCLEOTIDE SEQUENCE [LARGE SCALE GENOMIC DNA]</scope>
    <source>
        <strain evidence="8 9">JC272</strain>
    </source>
</reference>
<dbReference type="OrthoDB" id="9815286at2"/>
<proteinExistence type="predicted"/>
<evidence type="ECO:0000256" key="5">
    <source>
        <dbReference type="ARBA" id="ARBA00023136"/>
    </source>
</evidence>
<feature type="domain" description="Phage shock protein PspC N-terminal" evidence="7">
    <location>
        <begin position="5"/>
        <end position="56"/>
    </location>
</feature>
<dbReference type="RefSeq" id="WP_021428839.1">
    <property type="nucleotide sequence ID" value="NZ_LBBT01000199.1"/>
</dbReference>
<evidence type="ECO:0000313" key="9">
    <source>
        <dbReference type="Proteomes" id="UP000034407"/>
    </source>
</evidence>
<comment type="subcellular location">
    <subcellularLocation>
        <location evidence="1">Cell membrane</location>
        <topology evidence="1">Single-pass membrane protein</topology>
    </subcellularLocation>
</comment>
<name>A0A0M3DIQ2_9FIRM</name>
<keyword evidence="2" id="KW-1003">Cell membrane</keyword>
<dbReference type="InterPro" id="IPR007168">
    <property type="entry name" value="Phageshock_PspC_N"/>
</dbReference>
<keyword evidence="3 6" id="KW-0812">Transmembrane</keyword>
<evidence type="ECO:0000259" key="7">
    <source>
        <dbReference type="Pfam" id="PF04024"/>
    </source>
</evidence>
<protein>
    <recommendedName>
        <fullName evidence="7">Phage shock protein PspC N-terminal domain-containing protein</fullName>
    </recommendedName>
</protein>
<accession>A0A0M3DIQ2</accession>
<sequence length="60" mass="6430">MSKCKLYRSENNRMIGGVCGGIGELTGISPTLIRVLFVLGGVSIIIYIILCLVLPSGENF</sequence>
<evidence type="ECO:0000256" key="1">
    <source>
        <dbReference type="ARBA" id="ARBA00004162"/>
    </source>
</evidence>
<dbReference type="Proteomes" id="UP000034407">
    <property type="component" value="Unassembled WGS sequence"/>
</dbReference>
<feature type="transmembrane region" description="Helical" evidence="6">
    <location>
        <begin position="35"/>
        <end position="55"/>
    </location>
</feature>
<dbReference type="InterPro" id="IPR052027">
    <property type="entry name" value="PspC"/>
</dbReference>
<gene>
    <name evidence="8" type="ORF">VN21_09325</name>
</gene>
<keyword evidence="9" id="KW-1185">Reference proteome</keyword>
<comment type="caution">
    <text evidence="8">The sequence shown here is derived from an EMBL/GenBank/DDBJ whole genome shotgun (WGS) entry which is preliminary data.</text>
</comment>
<evidence type="ECO:0000313" key="8">
    <source>
        <dbReference type="EMBL" id="KKY01319.1"/>
    </source>
</evidence>